<organism evidence="3 4">
    <name type="scientific">Brevibacterium linens ATCC 9172</name>
    <dbReference type="NCBI Taxonomy" id="1255617"/>
    <lineage>
        <taxon>Bacteria</taxon>
        <taxon>Bacillati</taxon>
        <taxon>Actinomycetota</taxon>
        <taxon>Actinomycetes</taxon>
        <taxon>Micrococcales</taxon>
        <taxon>Brevibacteriaceae</taxon>
        <taxon>Brevibacterium</taxon>
    </lineage>
</organism>
<proteinExistence type="predicted"/>
<dbReference type="InterPro" id="IPR055259">
    <property type="entry name" value="YkvP/CgeB_Glyco_trans-like"/>
</dbReference>
<reference evidence="3 4" key="1">
    <citation type="submission" date="2017-03" db="EMBL/GenBank/DDBJ databases">
        <authorList>
            <person name="Afonso C.L."/>
            <person name="Miller P.J."/>
            <person name="Scott M.A."/>
            <person name="Spackman E."/>
            <person name="Goraichik I."/>
            <person name="Dimitrov K.M."/>
            <person name="Suarez D.L."/>
            <person name="Swayne D.E."/>
        </authorList>
    </citation>
    <scope>NUCLEOTIDE SEQUENCE [LARGE SCALE GENOMIC DNA]</scope>
    <source>
        <strain evidence="3 4">ATCC 9172</strain>
    </source>
</reference>
<dbReference type="EMBL" id="FXYY01000011">
    <property type="protein sequence ID" value="SMX85994.1"/>
    <property type="molecule type" value="Genomic_DNA"/>
</dbReference>
<evidence type="ECO:0000259" key="2">
    <source>
        <dbReference type="Pfam" id="PF13524"/>
    </source>
</evidence>
<feature type="domain" description="Spore protein YkvP/CgeB glycosyl transferase-like" evidence="2">
    <location>
        <begin position="271"/>
        <end position="390"/>
    </location>
</feature>
<dbReference type="PANTHER" id="PTHR43685:SF2">
    <property type="entry name" value="GLYCOSYLTRANSFERASE 2-LIKE DOMAIN-CONTAINING PROTEIN"/>
    <property type="match status" value="1"/>
</dbReference>
<dbReference type="PANTHER" id="PTHR43685">
    <property type="entry name" value="GLYCOSYLTRANSFERASE"/>
    <property type="match status" value="1"/>
</dbReference>
<dbReference type="SUPFAM" id="SSF53448">
    <property type="entry name" value="Nucleotide-diphospho-sugar transferases"/>
    <property type="match status" value="1"/>
</dbReference>
<evidence type="ECO:0000313" key="3">
    <source>
        <dbReference type="EMBL" id="SMX85994.1"/>
    </source>
</evidence>
<evidence type="ECO:0000259" key="1">
    <source>
        <dbReference type="Pfam" id="PF00535"/>
    </source>
</evidence>
<feature type="domain" description="Glycosyltransferase 2-like" evidence="1">
    <location>
        <begin position="406"/>
        <end position="515"/>
    </location>
</feature>
<name>A0A2H1JF49_BRELN</name>
<dbReference type="InterPro" id="IPR029044">
    <property type="entry name" value="Nucleotide-diphossugar_trans"/>
</dbReference>
<protein>
    <submittedName>
        <fullName evidence="3">Spore maturation protein CgeB</fullName>
    </submittedName>
</protein>
<dbReference type="Pfam" id="PF00535">
    <property type="entry name" value="Glycos_transf_2"/>
    <property type="match status" value="1"/>
</dbReference>
<dbReference type="RefSeq" id="WP_101555015.1">
    <property type="nucleotide sequence ID" value="NZ_FXYY01000011.1"/>
</dbReference>
<evidence type="ECO:0000313" key="4">
    <source>
        <dbReference type="Proteomes" id="UP000234641"/>
    </source>
</evidence>
<gene>
    <name evidence="3" type="ORF">BLIN9172_02078</name>
</gene>
<accession>A0A2H1JF49</accession>
<dbReference type="Pfam" id="PF13524">
    <property type="entry name" value="Glyco_trans_1_2"/>
    <property type="match status" value="1"/>
</dbReference>
<dbReference type="InterPro" id="IPR050834">
    <property type="entry name" value="Glycosyltransf_2"/>
</dbReference>
<dbReference type="Gene3D" id="3.90.550.10">
    <property type="entry name" value="Spore Coat Polysaccharide Biosynthesis Protein SpsA, Chain A"/>
    <property type="match status" value="1"/>
</dbReference>
<dbReference type="Proteomes" id="UP000234641">
    <property type="component" value="Unassembled WGS sequence"/>
</dbReference>
<sequence>MPQTPLRTFRTGLWHLRHGGPAQFLKWRRRRNLHQGVADGRTTDQLTADNLLEAFPAAPKSDRRPVFDDLRVGTILDEFSAESFGYEWTTVPLKRDGWTSQLGSVDFVFIESAWNGNGGDWKFKLTGTAGPSPEVVELLAECRHRNIPTVFWNKEDPPHFEDFLPLAKLFDVVFTSDVRLVHQYREHLGHDRIASLAFAAQPAIHSPVRPVHNYAARDIAFAGMYFTHKFPERRAQMDLLLGAADTVSSRMEHGLEIFSRFLGNDERYQFPGNLADRVVGSLPYRNLLTAYKNYKVFLNVNSVVDSPSMCARRIFEITAAGTPVVSTPSEATKRFFPLSELPQPETQEEAELTLRAYVRSSELRDRTVHLAQRRIWNEHTYTHRAMSIMDSIGVEYSDPIPRSVSVVVSTNRPEYLNRVLETHAAQTFENRELIIVQHGFESSSKVLRYAAELGIENFTLLDAPGTDSLGSCLNRGIAAASGDVIAKMDDDDVYGEHYLTDQLAALRYSNADLVGKQAHYLHLRSRDIVMCRFPEREHRYTDLVMGPTLMGSREVFRRTPFADRTLGEDTDLQRRLASNGARIYSADRFNFVQVRASHSHTWNVDDDLLLANSNVHSFGFSREHYCF</sequence>
<dbReference type="InterPro" id="IPR001173">
    <property type="entry name" value="Glyco_trans_2-like"/>
</dbReference>
<dbReference type="AlphaFoldDB" id="A0A2H1JF49"/>